<accession>A0A1J9RQR4</accession>
<name>A0A1J9RQR4_9PEZI</name>
<feature type="compositionally biased region" description="Polar residues" evidence="1">
    <location>
        <begin position="13"/>
        <end position="32"/>
    </location>
</feature>
<dbReference type="GeneID" id="31018432"/>
<proteinExistence type="predicted"/>
<evidence type="ECO:0000313" key="3">
    <source>
        <dbReference type="Proteomes" id="UP000183809"/>
    </source>
</evidence>
<feature type="region of interest" description="Disordered" evidence="1">
    <location>
        <begin position="1"/>
        <end position="32"/>
    </location>
</feature>
<evidence type="ECO:0000256" key="1">
    <source>
        <dbReference type="SAM" id="MobiDB-lite"/>
    </source>
</evidence>
<dbReference type="EMBL" id="MNUE01000064">
    <property type="protein sequence ID" value="OJD30244.1"/>
    <property type="molecule type" value="Genomic_DNA"/>
</dbReference>
<keyword evidence="3" id="KW-1185">Reference proteome</keyword>
<dbReference type="Proteomes" id="UP000183809">
    <property type="component" value="Unassembled WGS sequence"/>
</dbReference>
<feature type="region of interest" description="Disordered" evidence="1">
    <location>
        <begin position="347"/>
        <end position="374"/>
    </location>
</feature>
<evidence type="ECO:0000313" key="2">
    <source>
        <dbReference type="EMBL" id="OJD30244.1"/>
    </source>
</evidence>
<sequence>MSFSHPATEPKDPQNSNGGHQPQQAQPKPSSEFSLRINRARANGIFERILRCSAGGRMDVPTAGTLSLRQSGYERLLQLLSKDTALEETAFQDLKMSYNRLRRQLSYEVPTNIRQDMTIALNQAITNQLNDIMAKSDAAKNLLDLVSVDRWPRSSVEIPGKKASMQRYPDGIWAIEPATESPSSDRMACFIFEMCFMPGSAAAEGKVLEVMLKRHGCPGMALIINMRHTNPEMRLNPPADMNSKASYALYEWIAVEDEDGSVEGRVVRVGMPRAFRNSSGGLVPGKLSFTVADFLGRAVEDHIPSMDDEAFWSVLEETIEIDHSDMLKWLEQAESWELKLAQDPAMGGTIKKKDRKPVEIPSENTNESPFDSGDLLRRIREIRSNLGLEPWKGPDAVLEEESEEADADSVST</sequence>
<organism evidence="2 3">
    <name type="scientific">Diplodia corticola</name>
    <dbReference type="NCBI Taxonomy" id="236234"/>
    <lineage>
        <taxon>Eukaryota</taxon>
        <taxon>Fungi</taxon>
        <taxon>Dikarya</taxon>
        <taxon>Ascomycota</taxon>
        <taxon>Pezizomycotina</taxon>
        <taxon>Dothideomycetes</taxon>
        <taxon>Dothideomycetes incertae sedis</taxon>
        <taxon>Botryosphaeriales</taxon>
        <taxon>Botryosphaeriaceae</taxon>
        <taxon>Diplodia</taxon>
    </lineage>
</organism>
<reference evidence="2 3" key="1">
    <citation type="submission" date="2016-10" db="EMBL/GenBank/DDBJ databases">
        <title>Proteomics and genomics reveal pathogen-plant mechanisms compatible with a hemibiotrophic lifestyle of Diplodia corticola.</title>
        <authorList>
            <person name="Fernandes I."/>
            <person name="De Jonge R."/>
            <person name="Van De Peer Y."/>
            <person name="Devreese B."/>
            <person name="Alves A."/>
            <person name="Esteves A.C."/>
        </authorList>
    </citation>
    <scope>NUCLEOTIDE SEQUENCE [LARGE SCALE GENOMIC DNA]</scope>
    <source>
        <strain evidence="2 3">CBS 112549</strain>
    </source>
</reference>
<comment type="caution">
    <text evidence="2">The sequence shown here is derived from an EMBL/GenBank/DDBJ whole genome shotgun (WGS) entry which is preliminary data.</text>
</comment>
<gene>
    <name evidence="2" type="ORF">BKCO1_640002</name>
</gene>
<feature type="compositionally biased region" description="Acidic residues" evidence="1">
    <location>
        <begin position="397"/>
        <end position="412"/>
    </location>
</feature>
<dbReference type="OrthoDB" id="3485856at2759"/>
<dbReference type="RefSeq" id="XP_020126504.1">
    <property type="nucleotide sequence ID" value="XM_020278171.1"/>
</dbReference>
<dbReference type="AlphaFoldDB" id="A0A1J9RQR4"/>
<protein>
    <submittedName>
        <fullName evidence="2">Uncharacterized protein</fullName>
    </submittedName>
</protein>
<feature type="region of interest" description="Disordered" evidence="1">
    <location>
        <begin position="388"/>
        <end position="412"/>
    </location>
</feature>